<protein>
    <submittedName>
        <fullName evidence="2">Uncharacterized protein</fullName>
    </submittedName>
</protein>
<gene>
    <name evidence="2" type="ORF">FB550_105204</name>
</gene>
<keyword evidence="1" id="KW-0812">Transmembrane</keyword>
<comment type="caution">
    <text evidence="2">The sequence shown here is derived from an EMBL/GenBank/DDBJ whole genome shotgun (WGS) entry which is preliminary data.</text>
</comment>
<feature type="transmembrane region" description="Helical" evidence="1">
    <location>
        <begin position="43"/>
        <end position="62"/>
    </location>
</feature>
<evidence type="ECO:0000313" key="3">
    <source>
        <dbReference type="Proteomes" id="UP000319671"/>
    </source>
</evidence>
<organism evidence="2 3">
    <name type="scientific">Neobacillus bataviensis</name>
    <dbReference type="NCBI Taxonomy" id="220685"/>
    <lineage>
        <taxon>Bacteria</taxon>
        <taxon>Bacillati</taxon>
        <taxon>Bacillota</taxon>
        <taxon>Bacilli</taxon>
        <taxon>Bacillales</taxon>
        <taxon>Bacillaceae</taxon>
        <taxon>Neobacillus</taxon>
    </lineage>
</organism>
<reference evidence="2 3" key="1">
    <citation type="submission" date="2019-06" db="EMBL/GenBank/DDBJ databases">
        <title>Sorghum-associated microbial communities from plants grown in Nebraska, USA.</title>
        <authorList>
            <person name="Schachtman D."/>
        </authorList>
    </citation>
    <scope>NUCLEOTIDE SEQUENCE [LARGE SCALE GENOMIC DNA]</scope>
    <source>
        <strain evidence="2 3">2482</strain>
    </source>
</reference>
<evidence type="ECO:0000256" key="1">
    <source>
        <dbReference type="SAM" id="Phobius"/>
    </source>
</evidence>
<dbReference type="Proteomes" id="UP000319671">
    <property type="component" value="Unassembled WGS sequence"/>
</dbReference>
<accession>A0A561DEL2</accession>
<dbReference type="EMBL" id="VIVN01000005">
    <property type="protein sequence ID" value="TWE01835.1"/>
    <property type="molecule type" value="Genomic_DNA"/>
</dbReference>
<sequence>MNIMLALVTLILIFAVVSTVLLTGKSDENYSSSTKRNTMNLTLIYVVIIFLALISLGIYIWLT</sequence>
<name>A0A561DEL2_9BACI</name>
<keyword evidence="1" id="KW-1133">Transmembrane helix</keyword>
<dbReference type="AlphaFoldDB" id="A0A561DEL2"/>
<keyword evidence="1" id="KW-0472">Membrane</keyword>
<keyword evidence="3" id="KW-1185">Reference proteome</keyword>
<evidence type="ECO:0000313" key="2">
    <source>
        <dbReference type="EMBL" id="TWE01835.1"/>
    </source>
</evidence>
<proteinExistence type="predicted"/>